<dbReference type="InterPro" id="IPR051326">
    <property type="entry name" value="Kynurenine-oxoglutarate_AT"/>
</dbReference>
<dbReference type="RefSeq" id="WP_273669982.1">
    <property type="nucleotide sequence ID" value="NZ_JAQQXR010000002.1"/>
</dbReference>
<dbReference type="InterPro" id="IPR015421">
    <property type="entry name" value="PyrdxlP-dep_Trfase_major"/>
</dbReference>
<dbReference type="Pfam" id="PF00155">
    <property type="entry name" value="Aminotran_1_2"/>
    <property type="match status" value="1"/>
</dbReference>
<dbReference type="PANTHER" id="PTHR43807:SF20">
    <property type="entry name" value="FI04487P"/>
    <property type="match status" value="1"/>
</dbReference>
<dbReference type="Gene3D" id="3.40.640.10">
    <property type="entry name" value="Type I PLP-dependent aspartate aminotransferase-like (Major domain)"/>
    <property type="match status" value="1"/>
</dbReference>
<dbReference type="SUPFAM" id="SSF53383">
    <property type="entry name" value="PLP-dependent transferases"/>
    <property type="match status" value="1"/>
</dbReference>
<proteinExistence type="predicted"/>
<dbReference type="NCBIfam" id="NF006569">
    <property type="entry name" value="PRK09082.1"/>
    <property type="match status" value="1"/>
</dbReference>
<dbReference type="Proteomes" id="UP001221208">
    <property type="component" value="Unassembled WGS sequence"/>
</dbReference>
<reference evidence="6 7" key="1">
    <citation type="submission" date="2022-10" db="EMBL/GenBank/DDBJ databases">
        <title>Janthinobacterium sp. hw3 Genome sequencing.</title>
        <authorList>
            <person name="Park S."/>
        </authorList>
    </citation>
    <scope>NUCLEOTIDE SEQUENCE [LARGE SCALE GENOMIC DNA]</scope>
    <source>
        <strain evidence="7">hw3</strain>
    </source>
</reference>
<evidence type="ECO:0000256" key="1">
    <source>
        <dbReference type="ARBA" id="ARBA00001933"/>
    </source>
</evidence>
<dbReference type="CDD" id="cd00609">
    <property type="entry name" value="AAT_like"/>
    <property type="match status" value="1"/>
</dbReference>
<evidence type="ECO:0000259" key="5">
    <source>
        <dbReference type="Pfam" id="PF00155"/>
    </source>
</evidence>
<dbReference type="InterPro" id="IPR015422">
    <property type="entry name" value="PyrdxlP-dep_Trfase_small"/>
</dbReference>
<keyword evidence="7" id="KW-1185">Reference proteome</keyword>
<evidence type="ECO:0000256" key="4">
    <source>
        <dbReference type="ARBA" id="ARBA00022898"/>
    </source>
</evidence>
<keyword evidence="3" id="KW-0808">Transferase</keyword>
<evidence type="ECO:0000256" key="2">
    <source>
        <dbReference type="ARBA" id="ARBA00022576"/>
    </source>
</evidence>
<name>A0ABT5K0L8_9BURK</name>
<feature type="domain" description="Aminotransferase class I/classII large" evidence="5">
    <location>
        <begin position="41"/>
        <end position="391"/>
    </location>
</feature>
<keyword evidence="4" id="KW-0663">Pyridoxal phosphate</keyword>
<evidence type="ECO:0000313" key="6">
    <source>
        <dbReference type="EMBL" id="MDC8757302.1"/>
    </source>
</evidence>
<evidence type="ECO:0000313" key="7">
    <source>
        <dbReference type="Proteomes" id="UP001221208"/>
    </source>
</evidence>
<protein>
    <submittedName>
        <fullName evidence="6">Methionine aminotransferase</fullName>
    </submittedName>
</protein>
<gene>
    <name evidence="6" type="ORF">OIK44_06850</name>
</gene>
<accession>A0ABT5K0L8</accession>
<sequence length="394" mass="43029">MRSSDECVPAPGALINASNGSDAAVNIFSRMSRLATKHGAINLAQGFPDFACDGALIECAAAALRGENNQYAPVAGLPSLRAAIAEKILSEMDVHVDPDQEITVTAGAAQAIFTAIGCMLCPGDEVLILEPAYDSYIPAILAKGGVPRIVTLKAPDFRINWDEVEHAVTPRTRVLIINSPNNPSGRVLNLTEINALALIAEKHDLLIISDEVYEHIVFDGKQHHSFLQHAKLRSRSFVVFSFGKTLHVTGWKIGYCVAPPAYTRKLQALHQYAIFSVNAPLQAGIAAYLGCHRGAWSLSDLFLPKRDRLRAGLVENGFTLCETQGTYFQLAEFSNVRNDLTDFEFADWLTISGGVACIPLSSFYSGMDNGKYVRFCFAKKDETIDIALSRLRRL</sequence>
<comment type="cofactor">
    <cofactor evidence="1">
        <name>pyridoxal 5'-phosphate</name>
        <dbReference type="ChEBI" id="CHEBI:597326"/>
    </cofactor>
</comment>
<evidence type="ECO:0000256" key="3">
    <source>
        <dbReference type="ARBA" id="ARBA00022679"/>
    </source>
</evidence>
<keyword evidence="2 6" id="KW-0032">Aminotransferase</keyword>
<dbReference type="InterPro" id="IPR015424">
    <property type="entry name" value="PyrdxlP-dep_Trfase"/>
</dbReference>
<organism evidence="6 7">
    <name type="scientific">Janthinobacterium fluminis</name>
    <dbReference type="NCBI Taxonomy" id="2987524"/>
    <lineage>
        <taxon>Bacteria</taxon>
        <taxon>Pseudomonadati</taxon>
        <taxon>Pseudomonadota</taxon>
        <taxon>Betaproteobacteria</taxon>
        <taxon>Burkholderiales</taxon>
        <taxon>Oxalobacteraceae</taxon>
        <taxon>Janthinobacterium</taxon>
    </lineage>
</organism>
<dbReference type="InterPro" id="IPR004839">
    <property type="entry name" value="Aminotransferase_I/II_large"/>
</dbReference>
<dbReference type="GO" id="GO:0008483">
    <property type="term" value="F:transaminase activity"/>
    <property type="evidence" value="ECO:0007669"/>
    <property type="project" value="UniProtKB-KW"/>
</dbReference>
<comment type="caution">
    <text evidence="6">The sequence shown here is derived from an EMBL/GenBank/DDBJ whole genome shotgun (WGS) entry which is preliminary data.</text>
</comment>
<dbReference type="Gene3D" id="3.90.1150.10">
    <property type="entry name" value="Aspartate Aminotransferase, domain 1"/>
    <property type="match status" value="1"/>
</dbReference>
<dbReference type="PANTHER" id="PTHR43807">
    <property type="entry name" value="FI04487P"/>
    <property type="match status" value="1"/>
</dbReference>
<dbReference type="EMBL" id="JAQQXR010000002">
    <property type="protein sequence ID" value="MDC8757302.1"/>
    <property type="molecule type" value="Genomic_DNA"/>
</dbReference>